<organism evidence="3 4">
    <name type="scientific">Cucumis melo</name>
    <name type="common">Muskmelon</name>
    <dbReference type="NCBI Taxonomy" id="3656"/>
    <lineage>
        <taxon>Eukaryota</taxon>
        <taxon>Viridiplantae</taxon>
        <taxon>Streptophyta</taxon>
        <taxon>Embryophyta</taxon>
        <taxon>Tracheophyta</taxon>
        <taxon>Spermatophyta</taxon>
        <taxon>Magnoliopsida</taxon>
        <taxon>eudicotyledons</taxon>
        <taxon>Gunneridae</taxon>
        <taxon>Pentapetalae</taxon>
        <taxon>rosids</taxon>
        <taxon>fabids</taxon>
        <taxon>Cucurbitales</taxon>
        <taxon>Cucurbitaceae</taxon>
        <taxon>Benincaseae</taxon>
        <taxon>Cucumis</taxon>
    </lineage>
</organism>
<dbReference type="RefSeq" id="XP_008444801.1">
    <property type="nucleotide sequence ID" value="XM_008446579.2"/>
</dbReference>
<gene>
    <name evidence="4" type="primary">LOC103488040</name>
    <name evidence="2" type="synonym">103488040</name>
</gene>
<dbReference type="EnsemblPlants" id="MELO3C011007.2.1">
    <property type="protein sequence ID" value="MELO3C011007.2.1"/>
    <property type="gene ID" value="MELO3C011007.2"/>
</dbReference>
<protein>
    <submittedName>
        <fullName evidence="4">WEB family protein At1g75720-like</fullName>
    </submittedName>
</protein>
<feature type="compositionally biased region" description="Basic and acidic residues" evidence="1">
    <location>
        <begin position="135"/>
        <end position="149"/>
    </location>
</feature>
<evidence type="ECO:0000313" key="3">
    <source>
        <dbReference type="Proteomes" id="UP001652600"/>
    </source>
</evidence>
<sequence length="177" mass="20999">MKMEKRQFRSVKEAVELYGQRILAPELYANVLREMENEENEHENNLLKIKIVRDELDIAKQNLEKAKERSVAMARSFSSLQEELEETKRKLQMLKEKSDYDIEFVGHSLKFDSKTQSQRFEVEEEEEEEEEESEVFEKRQAKMNGKEFSDIQPMKKKKASKKKKAILFIGGIFSKKK</sequence>
<feature type="compositionally biased region" description="Acidic residues" evidence="1">
    <location>
        <begin position="122"/>
        <end position="134"/>
    </location>
</feature>
<dbReference type="KEGG" id="cmo:103488040"/>
<dbReference type="AlphaFoldDB" id="A0A1S3BB69"/>
<dbReference type="InParanoid" id="A0A1S3BB69"/>
<keyword evidence="3" id="KW-1185">Reference proteome</keyword>
<reference evidence="2" key="1">
    <citation type="submission" date="2023-03" db="UniProtKB">
        <authorList>
            <consortium name="EnsemblPlants"/>
        </authorList>
    </citation>
    <scope>IDENTIFICATION</scope>
</reference>
<dbReference type="Proteomes" id="UP001652600">
    <property type="component" value="Chromosome 3"/>
</dbReference>
<evidence type="ECO:0000256" key="1">
    <source>
        <dbReference type="SAM" id="MobiDB-lite"/>
    </source>
</evidence>
<proteinExistence type="predicted"/>
<name>A0A1S3BB69_CUCME</name>
<dbReference type="SMR" id="A0A1S3BB69"/>
<accession>A0A1S3BB69</accession>
<dbReference type="GeneID" id="103488040"/>
<reference evidence="4" key="2">
    <citation type="submission" date="2025-04" db="UniProtKB">
        <authorList>
            <consortium name="RefSeq"/>
        </authorList>
    </citation>
    <scope>IDENTIFICATION</scope>
</reference>
<evidence type="ECO:0000313" key="4">
    <source>
        <dbReference type="RefSeq" id="XP_008444801.1"/>
    </source>
</evidence>
<dbReference type="OrthoDB" id="1714016at2759"/>
<feature type="region of interest" description="Disordered" evidence="1">
    <location>
        <begin position="115"/>
        <end position="161"/>
    </location>
</feature>
<evidence type="ECO:0000313" key="2">
    <source>
        <dbReference type="EnsemblPlants" id="MELO3C011007.2.1"/>
    </source>
</evidence>
<dbReference type="Gramene" id="MELO3C011007.2.1">
    <property type="protein sequence ID" value="MELO3C011007.2.1"/>
    <property type="gene ID" value="MELO3C011007.2"/>
</dbReference>